<gene>
    <name evidence="2" type="ORF">CEXT_155201</name>
</gene>
<sequence length="74" mass="8082">MTKGGSDRSPPESRPSLKPDHTEGRMRACSLGWLITPFSHREDTAESGLLCEGFCVSVWAKCHDVTFGVSRGTD</sequence>
<evidence type="ECO:0000313" key="3">
    <source>
        <dbReference type="Proteomes" id="UP001054945"/>
    </source>
</evidence>
<evidence type="ECO:0000256" key="1">
    <source>
        <dbReference type="SAM" id="MobiDB-lite"/>
    </source>
</evidence>
<protein>
    <submittedName>
        <fullName evidence="2">Uncharacterized protein</fullName>
    </submittedName>
</protein>
<dbReference type="AlphaFoldDB" id="A0AAV4XEC6"/>
<name>A0AAV4XEC6_CAEEX</name>
<keyword evidence="3" id="KW-1185">Reference proteome</keyword>
<proteinExistence type="predicted"/>
<dbReference type="Proteomes" id="UP001054945">
    <property type="component" value="Unassembled WGS sequence"/>
</dbReference>
<accession>A0AAV4XEC6</accession>
<feature type="region of interest" description="Disordered" evidence="1">
    <location>
        <begin position="1"/>
        <end position="23"/>
    </location>
</feature>
<comment type="caution">
    <text evidence="2">The sequence shown here is derived from an EMBL/GenBank/DDBJ whole genome shotgun (WGS) entry which is preliminary data.</text>
</comment>
<dbReference type="EMBL" id="BPLR01017609">
    <property type="protein sequence ID" value="GIY92998.1"/>
    <property type="molecule type" value="Genomic_DNA"/>
</dbReference>
<evidence type="ECO:0000313" key="2">
    <source>
        <dbReference type="EMBL" id="GIY92998.1"/>
    </source>
</evidence>
<reference evidence="2 3" key="1">
    <citation type="submission" date="2021-06" db="EMBL/GenBank/DDBJ databases">
        <title>Caerostris extrusa draft genome.</title>
        <authorList>
            <person name="Kono N."/>
            <person name="Arakawa K."/>
        </authorList>
    </citation>
    <scope>NUCLEOTIDE SEQUENCE [LARGE SCALE GENOMIC DNA]</scope>
</reference>
<organism evidence="2 3">
    <name type="scientific">Caerostris extrusa</name>
    <name type="common">Bark spider</name>
    <name type="synonym">Caerostris bankana</name>
    <dbReference type="NCBI Taxonomy" id="172846"/>
    <lineage>
        <taxon>Eukaryota</taxon>
        <taxon>Metazoa</taxon>
        <taxon>Ecdysozoa</taxon>
        <taxon>Arthropoda</taxon>
        <taxon>Chelicerata</taxon>
        <taxon>Arachnida</taxon>
        <taxon>Araneae</taxon>
        <taxon>Araneomorphae</taxon>
        <taxon>Entelegynae</taxon>
        <taxon>Araneoidea</taxon>
        <taxon>Araneidae</taxon>
        <taxon>Caerostris</taxon>
    </lineage>
</organism>